<name>A0ABU2BWJ9_9ACTN</name>
<evidence type="ECO:0000256" key="1">
    <source>
        <dbReference type="ARBA" id="ARBA00023125"/>
    </source>
</evidence>
<dbReference type="InterPro" id="IPR009057">
    <property type="entry name" value="Homeodomain-like_sf"/>
</dbReference>
<dbReference type="Gene3D" id="1.10.357.10">
    <property type="entry name" value="Tetracycline Repressor, domain 2"/>
    <property type="match status" value="1"/>
</dbReference>
<evidence type="ECO:0000313" key="5">
    <source>
        <dbReference type="Proteomes" id="UP001183648"/>
    </source>
</evidence>
<reference evidence="4 5" key="1">
    <citation type="submission" date="2023-07" db="EMBL/GenBank/DDBJ databases">
        <title>Sequencing the genomes of 1000 actinobacteria strains.</title>
        <authorList>
            <person name="Klenk H.-P."/>
        </authorList>
    </citation>
    <scope>NUCLEOTIDE SEQUENCE [LARGE SCALE GENOMIC DNA]</scope>
    <source>
        <strain evidence="4 5">DSM 19426</strain>
    </source>
</reference>
<feature type="domain" description="HTH tetR-type" evidence="3">
    <location>
        <begin position="7"/>
        <end position="67"/>
    </location>
</feature>
<sequence length="200" mass="21875">MPHGPDGGTARRILTGAVSCFFEQGYHATSMREIAARAQIQPASVYHWFSSKETMLLTVMQGFQDALTAAAVAAHEAHSAPLDRLAAMVRAHVTLHVQHRKEALISDTEIRALSPASRRQIVAGRDRYQRLFRETIEDGCARGAFRCADVSVATNAILVQCTGVASWYRPRGRLSLQEVADVHADLVCRSLDAEPPSKPA</sequence>
<dbReference type="InterPro" id="IPR041490">
    <property type="entry name" value="KstR2_TetR_C"/>
</dbReference>
<dbReference type="InterPro" id="IPR001647">
    <property type="entry name" value="HTH_TetR"/>
</dbReference>
<dbReference type="Proteomes" id="UP001183648">
    <property type="component" value="Unassembled WGS sequence"/>
</dbReference>
<dbReference type="EMBL" id="JAVDYG010000001">
    <property type="protein sequence ID" value="MDR7362519.1"/>
    <property type="molecule type" value="Genomic_DNA"/>
</dbReference>
<keyword evidence="5" id="KW-1185">Reference proteome</keyword>
<proteinExistence type="predicted"/>
<dbReference type="PRINTS" id="PR00455">
    <property type="entry name" value="HTHTETR"/>
</dbReference>
<dbReference type="InterPro" id="IPR050109">
    <property type="entry name" value="HTH-type_TetR-like_transc_reg"/>
</dbReference>
<protein>
    <submittedName>
        <fullName evidence="4">AcrR family transcriptional regulator</fullName>
    </submittedName>
</protein>
<dbReference type="Pfam" id="PF17932">
    <property type="entry name" value="TetR_C_24"/>
    <property type="match status" value="1"/>
</dbReference>
<gene>
    <name evidence="4" type="ORF">J2S63_002072</name>
</gene>
<feature type="DNA-binding region" description="H-T-H motif" evidence="2">
    <location>
        <begin position="30"/>
        <end position="49"/>
    </location>
</feature>
<accession>A0ABU2BWJ9</accession>
<keyword evidence="1 2" id="KW-0238">DNA-binding</keyword>
<dbReference type="InterPro" id="IPR036271">
    <property type="entry name" value="Tet_transcr_reg_TetR-rel_C_sf"/>
</dbReference>
<dbReference type="SUPFAM" id="SSF46689">
    <property type="entry name" value="Homeodomain-like"/>
    <property type="match status" value="1"/>
</dbReference>
<comment type="caution">
    <text evidence="4">The sequence shown here is derived from an EMBL/GenBank/DDBJ whole genome shotgun (WGS) entry which is preliminary data.</text>
</comment>
<dbReference type="RefSeq" id="WP_310301827.1">
    <property type="nucleotide sequence ID" value="NZ_BAAAPS010000008.1"/>
</dbReference>
<dbReference type="PANTHER" id="PTHR30055">
    <property type="entry name" value="HTH-TYPE TRANSCRIPTIONAL REGULATOR RUTR"/>
    <property type="match status" value="1"/>
</dbReference>
<dbReference type="SUPFAM" id="SSF48498">
    <property type="entry name" value="Tetracyclin repressor-like, C-terminal domain"/>
    <property type="match status" value="1"/>
</dbReference>
<dbReference type="PANTHER" id="PTHR30055:SF200">
    <property type="entry name" value="HTH-TYPE TRANSCRIPTIONAL REPRESSOR BDCR"/>
    <property type="match status" value="1"/>
</dbReference>
<organism evidence="4 5">
    <name type="scientific">Nocardioides marmoribigeumensis</name>
    <dbReference type="NCBI Taxonomy" id="433649"/>
    <lineage>
        <taxon>Bacteria</taxon>
        <taxon>Bacillati</taxon>
        <taxon>Actinomycetota</taxon>
        <taxon>Actinomycetes</taxon>
        <taxon>Propionibacteriales</taxon>
        <taxon>Nocardioidaceae</taxon>
        <taxon>Nocardioides</taxon>
    </lineage>
</organism>
<evidence type="ECO:0000313" key="4">
    <source>
        <dbReference type="EMBL" id="MDR7362519.1"/>
    </source>
</evidence>
<evidence type="ECO:0000256" key="2">
    <source>
        <dbReference type="PROSITE-ProRule" id="PRU00335"/>
    </source>
</evidence>
<evidence type="ECO:0000259" key="3">
    <source>
        <dbReference type="PROSITE" id="PS50977"/>
    </source>
</evidence>
<dbReference type="Pfam" id="PF00440">
    <property type="entry name" value="TetR_N"/>
    <property type="match status" value="1"/>
</dbReference>
<dbReference type="PROSITE" id="PS50977">
    <property type="entry name" value="HTH_TETR_2"/>
    <property type="match status" value="1"/>
</dbReference>